<dbReference type="EMBL" id="BARV01026254">
    <property type="protein sequence ID" value="GAI38853.1"/>
    <property type="molecule type" value="Genomic_DNA"/>
</dbReference>
<dbReference type="InterPro" id="IPR006176">
    <property type="entry name" value="3-OHacyl-CoA_DH_NAD-bd"/>
</dbReference>
<dbReference type="InterPro" id="IPR036291">
    <property type="entry name" value="NAD(P)-bd_dom_sf"/>
</dbReference>
<dbReference type="AlphaFoldDB" id="X1N5H3"/>
<sequence length="184" mass="20431">MYVYKIGICGAGTMGAEIAEVAAYAGLPVILRDIKQEFVDSGIKKANDILQKRVDKGKMSQEMKDQIMERINGTLKLEDLKDVDVIIEAIPEDIDLKIKLFKELNKICEPHTIFASNTSALSISKMGSGSGRPEKVIGMHFFFPAHVMKLVEVIPGIETSQDTIDTIVELSMIPEYPPPLHSWI</sequence>
<dbReference type="GO" id="GO:0006631">
    <property type="term" value="P:fatty acid metabolic process"/>
    <property type="evidence" value="ECO:0007669"/>
    <property type="project" value="InterPro"/>
</dbReference>
<dbReference type="PANTHER" id="PTHR48075:SF5">
    <property type="entry name" value="3-HYDROXYBUTYRYL-COA DEHYDROGENASE"/>
    <property type="match status" value="1"/>
</dbReference>
<reference evidence="3" key="1">
    <citation type="journal article" date="2014" name="Front. Microbiol.">
        <title>High frequency of phylogenetically diverse reductive dehalogenase-homologous genes in deep subseafloor sedimentary metagenomes.</title>
        <authorList>
            <person name="Kawai M."/>
            <person name="Futagami T."/>
            <person name="Toyoda A."/>
            <person name="Takaki Y."/>
            <person name="Nishi S."/>
            <person name="Hori S."/>
            <person name="Arai W."/>
            <person name="Tsubouchi T."/>
            <person name="Morono Y."/>
            <person name="Uchiyama I."/>
            <person name="Ito T."/>
            <person name="Fujiyama A."/>
            <person name="Inagaki F."/>
            <person name="Takami H."/>
        </authorList>
    </citation>
    <scope>NUCLEOTIDE SEQUENCE</scope>
    <source>
        <strain evidence="3">Expedition CK06-06</strain>
    </source>
</reference>
<evidence type="ECO:0000256" key="1">
    <source>
        <dbReference type="ARBA" id="ARBA00023002"/>
    </source>
</evidence>
<evidence type="ECO:0000313" key="3">
    <source>
        <dbReference type="EMBL" id="GAI38853.1"/>
    </source>
</evidence>
<keyword evidence="1" id="KW-0560">Oxidoreductase</keyword>
<organism evidence="3">
    <name type="scientific">marine sediment metagenome</name>
    <dbReference type="NCBI Taxonomy" id="412755"/>
    <lineage>
        <taxon>unclassified sequences</taxon>
        <taxon>metagenomes</taxon>
        <taxon>ecological metagenomes</taxon>
    </lineage>
</organism>
<dbReference type="Gene3D" id="3.40.50.720">
    <property type="entry name" value="NAD(P)-binding Rossmann-like Domain"/>
    <property type="match status" value="1"/>
</dbReference>
<comment type="caution">
    <text evidence="3">The sequence shown here is derived from an EMBL/GenBank/DDBJ whole genome shotgun (WGS) entry which is preliminary data.</text>
</comment>
<proteinExistence type="predicted"/>
<dbReference type="GO" id="GO:0070403">
    <property type="term" value="F:NAD+ binding"/>
    <property type="evidence" value="ECO:0007669"/>
    <property type="project" value="InterPro"/>
</dbReference>
<dbReference type="GO" id="GO:0016491">
    <property type="term" value="F:oxidoreductase activity"/>
    <property type="evidence" value="ECO:0007669"/>
    <property type="project" value="UniProtKB-KW"/>
</dbReference>
<dbReference type="SUPFAM" id="SSF51735">
    <property type="entry name" value="NAD(P)-binding Rossmann-fold domains"/>
    <property type="match status" value="1"/>
</dbReference>
<accession>X1N5H3</accession>
<dbReference type="Pfam" id="PF02737">
    <property type="entry name" value="3HCDH_N"/>
    <property type="match status" value="1"/>
</dbReference>
<evidence type="ECO:0000259" key="2">
    <source>
        <dbReference type="Pfam" id="PF02737"/>
    </source>
</evidence>
<dbReference type="FunFam" id="3.40.50.720:FF:000009">
    <property type="entry name" value="Fatty oxidation complex, alpha subunit"/>
    <property type="match status" value="1"/>
</dbReference>
<protein>
    <recommendedName>
        <fullName evidence="2">3-hydroxyacyl-CoA dehydrogenase NAD binding domain-containing protein</fullName>
    </recommendedName>
</protein>
<dbReference type="PANTHER" id="PTHR48075">
    <property type="entry name" value="3-HYDROXYACYL-COA DEHYDROGENASE FAMILY PROTEIN"/>
    <property type="match status" value="1"/>
</dbReference>
<name>X1N5H3_9ZZZZ</name>
<feature type="domain" description="3-hydroxyacyl-CoA dehydrogenase NAD binding" evidence="2">
    <location>
        <begin position="5"/>
        <end position="170"/>
    </location>
</feature>
<gene>
    <name evidence="3" type="ORF">S06H3_42460</name>
</gene>